<name>A0A812QWX4_9DINO</name>
<reference evidence="8" key="1">
    <citation type="submission" date="2021-02" db="EMBL/GenBank/DDBJ databases">
        <authorList>
            <person name="Dougan E. K."/>
            <person name="Rhodes N."/>
            <person name="Thang M."/>
            <person name="Chan C."/>
        </authorList>
    </citation>
    <scope>NUCLEOTIDE SEQUENCE</scope>
</reference>
<evidence type="ECO:0000259" key="7">
    <source>
        <dbReference type="PROSITE" id="PS50089"/>
    </source>
</evidence>
<evidence type="ECO:0000313" key="8">
    <source>
        <dbReference type="EMBL" id="CAE7407617.1"/>
    </source>
</evidence>
<feature type="non-terminal residue" evidence="8">
    <location>
        <position position="1"/>
    </location>
</feature>
<dbReference type="EMBL" id="CAJNJA010017774">
    <property type="protein sequence ID" value="CAE7407617.1"/>
    <property type="molecule type" value="Genomic_DNA"/>
</dbReference>
<dbReference type="InterPro" id="IPR051652">
    <property type="entry name" value="MDM2_MDM4_MUL1"/>
</dbReference>
<feature type="compositionally biased region" description="Low complexity" evidence="5">
    <location>
        <begin position="427"/>
        <end position="440"/>
    </location>
</feature>
<proteinExistence type="predicted"/>
<keyword evidence="1" id="KW-0479">Metal-binding</keyword>
<dbReference type="Gene3D" id="3.30.40.10">
    <property type="entry name" value="Zinc/RING finger domain, C3HC4 (zinc finger)"/>
    <property type="match status" value="1"/>
</dbReference>
<feature type="signal peptide" evidence="6">
    <location>
        <begin position="1"/>
        <end position="19"/>
    </location>
</feature>
<keyword evidence="9" id="KW-1185">Reference proteome</keyword>
<dbReference type="Proteomes" id="UP000601435">
    <property type="component" value="Unassembled WGS sequence"/>
</dbReference>
<accession>A0A812QWX4</accession>
<feature type="chain" id="PRO_5032381367" evidence="6">
    <location>
        <begin position="20"/>
        <end position="542"/>
    </location>
</feature>
<evidence type="ECO:0000256" key="6">
    <source>
        <dbReference type="SAM" id="SignalP"/>
    </source>
</evidence>
<evidence type="ECO:0000256" key="4">
    <source>
        <dbReference type="PROSITE-ProRule" id="PRU00175"/>
    </source>
</evidence>
<protein>
    <submittedName>
        <fullName evidence="8">LUL3 protein</fullName>
    </submittedName>
</protein>
<sequence length="542" mass="58647">FVWLLALANALPSSVVVHGRQGRNSNINGVYIRDYAWRHSLCWRRAGHAGSGGQVFLYFEGEWRMGPSPEDGSVWAFARSLASSPLLIDQPWQVWDGQRVVQDPQLRVSDTSLVPQVLLLSFGEGSPLELAALQGMLMQQPGLWDGRPYYKHMQQELFLLCSLAEGWRLGPLPLGEKPPRPLLFSRSAAALPQEIVESWRVPSLGPGGADELPAAAVRLAAMDFGPQRQQPNQPRHLVIEGVSSGNGSANGVYRLASESWNLKPLYHKTDAIRTASLWYAAGDWRIGPSIEDGRVWVYATAESASNVDATWFSFAGLVEEVRVVDAATAIPSSVSIGGTEFVQESRLCDARPVYVATGLEEGNRSEDGSGSGGGMKVYLYFRAQESEWWLGPEVGGRECLARATGSLLSVVPTAALQFRMEPPRDAAAGAAGAATTGSGAPDPELGSGDLPPIKAKVPTWLPLVCSLATAAAWLLLLRPLRSEAVSTKEKPAALACVVCLEAPRTILLMPCRHVCCCKDCAERLDRCPMCRTETTSLAEVFL</sequence>
<dbReference type="PANTHER" id="PTHR12183:SF32">
    <property type="entry name" value="MITOCHONDRIAL E3 UBIQUITIN PROTEIN LIGASE 1"/>
    <property type="match status" value="1"/>
</dbReference>
<dbReference type="OrthoDB" id="427623at2759"/>
<evidence type="ECO:0000256" key="3">
    <source>
        <dbReference type="ARBA" id="ARBA00022833"/>
    </source>
</evidence>
<dbReference type="GO" id="GO:0016567">
    <property type="term" value="P:protein ubiquitination"/>
    <property type="evidence" value="ECO:0007669"/>
    <property type="project" value="TreeGrafter"/>
</dbReference>
<dbReference type="PANTHER" id="PTHR12183">
    <property type="entry name" value="MITOCHONDRIAL UBIQUITIN LIGASE ACTIVATOR OF NFKB 1"/>
    <property type="match status" value="1"/>
</dbReference>
<dbReference type="InterPro" id="IPR001841">
    <property type="entry name" value="Znf_RING"/>
</dbReference>
<dbReference type="GO" id="GO:0004842">
    <property type="term" value="F:ubiquitin-protein transferase activity"/>
    <property type="evidence" value="ECO:0007669"/>
    <property type="project" value="TreeGrafter"/>
</dbReference>
<organism evidence="8 9">
    <name type="scientific">Symbiodinium necroappetens</name>
    <dbReference type="NCBI Taxonomy" id="1628268"/>
    <lineage>
        <taxon>Eukaryota</taxon>
        <taxon>Sar</taxon>
        <taxon>Alveolata</taxon>
        <taxon>Dinophyceae</taxon>
        <taxon>Suessiales</taxon>
        <taxon>Symbiodiniaceae</taxon>
        <taxon>Symbiodinium</taxon>
    </lineage>
</organism>
<dbReference type="InterPro" id="IPR013083">
    <property type="entry name" value="Znf_RING/FYVE/PHD"/>
</dbReference>
<dbReference type="GO" id="GO:0008270">
    <property type="term" value="F:zinc ion binding"/>
    <property type="evidence" value="ECO:0007669"/>
    <property type="project" value="UniProtKB-KW"/>
</dbReference>
<dbReference type="AlphaFoldDB" id="A0A812QWX4"/>
<dbReference type="CDD" id="cd16787">
    <property type="entry name" value="mRING-HC-C3HC5_CGRF1"/>
    <property type="match status" value="1"/>
</dbReference>
<gene>
    <name evidence="8" type="primary">LUL3</name>
    <name evidence="8" type="ORF">SNEC2469_LOCUS11193</name>
</gene>
<keyword evidence="6" id="KW-0732">Signal</keyword>
<feature type="region of interest" description="Disordered" evidence="5">
    <location>
        <begin position="427"/>
        <end position="449"/>
    </location>
</feature>
<dbReference type="PROSITE" id="PS50089">
    <property type="entry name" value="ZF_RING_2"/>
    <property type="match status" value="1"/>
</dbReference>
<evidence type="ECO:0000256" key="5">
    <source>
        <dbReference type="SAM" id="MobiDB-lite"/>
    </source>
</evidence>
<evidence type="ECO:0000256" key="1">
    <source>
        <dbReference type="ARBA" id="ARBA00022723"/>
    </source>
</evidence>
<comment type="caution">
    <text evidence="8">The sequence shown here is derived from an EMBL/GenBank/DDBJ whole genome shotgun (WGS) entry which is preliminary data.</text>
</comment>
<keyword evidence="3" id="KW-0862">Zinc</keyword>
<dbReference type="Pfam" id="PF13920">
    <property type="entry name" value="zf-C3HC4_3"/>
    <property type="match status" value="1"/>
</dbReference>
<keyword evidence="2 4" id="KW-0863">Zinc-finger</keyword>
<evidence type="ECO:0000256" key="2">
    <source>
        <dbReference type="ARBA" id="ARBA00022771"/>
    </source>
</evidence>
<evidence type="ECO:0000313" key="9">
    <source>
        <dbReference type="Proteomes" id="UP000601435"/>
    </source>
</evidence>
<dbReference type="SUPFAM" id="SSF57850">
    <property type="entry name" value="RING/U-box"/>
    <property type="match status" value="1"/>
</dbReference>
<feature type="domain" description="RING-type" evidence="7">
    <location>
        <begin position="496"/>
        <end position="531"/>
    </location>
</feature>